<dbReference type="AlphaFoldDB" id="A0A226DHG5"/>
<dbReference type="PANTHER" id="PTHR46672:SF8">
    <property type="entry name" value="BTB DOMAIN-CONTAINING PROTEIN"/>
    <property type="match status" value="1"/>
</dbReference>
<dbReference type="Gene3D" id="3.30.710.10">
    <property type="entry name" value="Potassium Channel Kv1.1, Chain A"/>
    <property type="match status" value="1"/>
</dbReference>
<dbReference type="SUPFAM" id="SSF54695">
    <property type="entry name" value="POZ domain"/>
    <property type="match status" value="1"/>
</dbReference>
<organism evidence="2 3">
    <name type="scientific">Folsomia candida</name>
    <name type="common">Springtail</name>
    <dbReference type="NCBI Taxonomy" id="158441"/>
    <lineage>
        <taxon>Eukaryota</taxon>
        <taxon>Metazoa</taxon>
        <taxon>Ecdysozoa</taxon>
        <taxon>Arthropoda</taxon>
        <taxon>Hexapoda</taxon>
        <taxon>Collembola</taxon>
        <taxon>Entomobryomorpha</taxon>
        <taxon>Isotomoidea</taxon>
        <taxon>Isotomidae</taxon>
        <taxon>Proisotominae</taxon>
        <taxon>Folsomia</taxon>
    </lineage>
</organism>
<gene>
    <name evidence="2" type="ORF">Fcan01_20882</name>
</gene>
<dbReference type="EMBL" id="LNIX01000019">
    <property type="protein sequence ID" value="OXA44294.1"/>
    <property type="molecule type" value="Genomic_DNA"/>
</dbReference>
<dbReference type="STRING" id="158441.A0A226DHG5"/>
<protein>
    <submittedName>
        <fullName evidence="2">Speckle-type POZ protein-like</fullName>
    </submittedName>
</protein>
<dbReference type="PROSITE" id="PS50097">
    <property type="entry name" value="BTB"/>
    <property type="match status" value="1"/>
</dbReference>
<reference evidence="2 3" key="1">
    <citation type="submission" date="2015-12" db="EMBL/GenBank/DDBJ databases">
        <title>The genome of Folsomia candida.</title>
        <authorList>
            <person name="Faddeeva A."/>
            <person name="Derks M.F."/>
            <person name="Anvar Y."/>
            <person name="Smit S."/>
            <person name="Van Straalen N."/>
            <person name="Roelofs D."/>
        </authorList>
    </citation>
    <scope>NUCLEOTIDE SEQUENCE [LARGE SCALE GENOMIC DNA]</scope>
    <source>
        <strain evidence="2 3">VU population</strain>
        <tissue evidence="2">Whole body</tissue>
    </source>
</reference>
<feature type="domain" description="BTB" evidence="1">
    <location>
        <begin position="213"/>
        <end position="281"/>
    </location>
</feature>
<keyword evidence="3" id="KW-1185">Reference proteome</keyword>
<name>A0A226DHG5_FOLCA</name>
<dbReference type="SMART" id="SM00225">
    <property type="entry name" value="BTB"/>
    <property type="match status" value="1"/>
</dbReference>
<dbReference type="CDD" id="cd18186">
    <property type="entry name" value="BTB_POZ_ZBTB_KLHL-like"/>
    <property type="match status" value="1"/>
</dbReference>
<dbReference type="Proteomes" id="UP000198287">
    <property type="component" value="Unassembled WGS sequence"/>
</dbReference>
<dbReference type="InterPro" id="IPR044714">
    <property type="entry name" value="AtSIBP1-like"/>
</dbReference>
<evidence type="ECO:0000313" key="3">
    <source>
        <dbReference type="Proteomes" id="UP000198287"/>
    </source>
</evidence>
<dbReference type="PANTHER" id="PTHR46672">
    <property type="entry name" value="OS08G0495500 PROTEIN-RELATED"/>
    <property type="match status" value="1"/>
</dbReference>
<evidence type="ECO:0000259" key="1">
    <source>
        <dbReference type="PROSITE" id="PS50097"/>
    </source>
</evidence>
<evidence type="ECO:0000313" key="2">
    <source>
        <dbReference type="EMBL" id="OXA44294.1"/>
    </source>
</evidence>
<dbReference type="Pfam" id="PF00651">
    <property type="entry name" value="BTB"/>
    <property type="match status" value="1"/>
</dbReference>
<dbReference type="InterPro" id="IPR000210">
    <property type="entry name" value="BTB/POZ_dom"/>
</dbReference>
<sequence length="364" mass="42229">MAPPRNDLMAIAALTIPENPCKELRHAILDENRYYWETDKLELMTASKESDLAGKCFIFRAGLKIDKMSRWKISFVLDPTRPHFAHGRVNLCLELLQYDGYDTGMAGLEVILHSSQGWEWHFRKFNFTANCEYKPVKGQFQRFEKTSYVTETRSASMPFPVDYVVSKMSGRYIQMTVAFTLYDAKRYIHEGALTWDKKFKPDVLAMLNTGDGADVTFQTREGLLVHAHRLILCERSPVFDAMFADTMKESVIPVVHVEDMGTVGFRMFLKYVYTGELDAAWWKYCDEIVNAAYKYNVASLKDMCQELLPIVCKEDNCVELYQLAEVYGMFHTQRRIKRYMKRRNIGMMVDGGEPEENSNMCRIQ</sequence>
<dbReference type="InterPro" id="IPR011333">
    <property type="entry name" value="SKP1/BTB/POZ_sf"/>
</dbReference>
<comment type="caution">
    <text evidence="2">The sequence shown here is derived from an EMBL/GenBank/DDBJ whole genome shotgun (WGS) entry which is preliminary data.</text>
</comment>
<accession>A0A226DHG5</accession>
<dbReference type="OrthoDB" id="684045at2759"/>
<proteinExistence type="predicted"/>